<keyword evidence="4" id="KW-0238">DNA-binding</keyword>
<name>A0ABU3BTD0_9BACT</name>
<keyword evidence="5" id="KW-0804">Transcription</keyword>
<dbReference type="SUPFAM" id="SSF46689">
    <property type="entry name" value="Homeodomain-like"/>
    <property type="match status" value="1"/>
</dbReference>
<evidence type="ECO:0000259" key="8">
    <source>
        <dbReference type="PROSITE" id="PS50110"/>
    </source>
</evidence>
<dbReference type="RefSeq" id="WP_311664533.1">
    <property type="nucleotide sequence ID" value="NZ_JAVRHT010000031.1"/>
</dbReference>
<dbReference type="InterPro" id="IPR009057">
    <property type="entry name" value="Homeodomain-like_sf"/>
</dbReference>
<evidence type="ECO:0000313" key="9">
    <source>
        <dbReference type="EMBL" id="MDT0632548.1"/>
    </source>
</evidence>
<gene>
    <name evidence="9" type="ORF">RM540_12380</name>
</gene>
<dbReference type="InterPro" id="IPR058031">
    <property type="entry name" value="AAA_lid_NorR"/>
</dbReference>
<dbReference type="SMART" id="SM00448">
    <property type="entry name" value="REC"/>
    <property type="match status" value="1"/>
</dbReference>
<evidence type="ECO:0000259" key="7">
    <source>
        <dbReference type="PROSITE" id="PS50045"/>
    </source>
</evidence>
<dbReference type="InterPro" id="IPR001789">
    <property type="entry name" value="Sig_transdc_resp-reg_receiver"/>
</dbReference>
<reference evidence="9 10" key="1">
    <citation type="submission" date="2023-09" db="EMBL/GenBank/DDBJ databases">
        <authorList>
            <person name="Rey-Velasco X."/>
        </authorList>
    </citation>
    <scope>NUCLEOTIDE SEQUENCE [LARGE SCALE GENOMIC DNA]</scope>
    <source>
        <strain evidence="9 10">F394</strain>
    </source>
</reference>
<keyword evidence="2" id="KW-0067">ATP-binding</keyword>
<evidence type="ECO:0000256" key="2">
    <source>
        <dbReference type="ARBA" id="ARBA00022840"/>
    </source>
</evidence>
<dbReference type="PROSITE" id="PS50110">
    <property type="entry name" value="RESPONSE_REGULATORY"/>
    <property type="match status" value="1"/>
</dbReference>
<dbReference type="InterPro" id="IPR025943">
    <property type="entry name" value="Sigma_54_int_dom_ATP-bd_2"/>
</dbReference>
<dbReference type="PANTHER" id="PTHR32071:SF113">
    <property type="entry name" value="ALGINATE BIOSYNTHESIS TRANSCRIPTIONAL REGULATORY PROTEIN ALGB"/>
    <property type="match status" value="1"/>
</dbReference>
<evidence type="ECO:0000256" key="3">
    <source>
        <dbReference type="ARBA" id="ARBA00023015"/>
    </source>
</evidence>
<dbReference type="Gene3D" id="3.40.50.300">
    <property type="entry name" value="P-loop containing nucleotide triphosphate hydrolases"/>
    <property type="match status" value="1"/>
</dbReference>
<evidence type="ECO:0000313" key="10">
    <source>
        <dbReference type="Proteomes" id="UP001267426"/>
    </source>
</evidence>
<accession>A0ABU3BTD0</accession>
<evidence type="ECO:0000256" key="5">
    <source>
        <dbReference type="ARBA" id="ARBA00023163"/>
    </source>
</evidence>
<dbReference type="PANTHER" id="PTHR32071">
    <property type="entry name" value="TRANSCRIPTIONAL REGULATORY PROTEIN"/>
    <property type="match status" value="1"/>
</dbReference>
<proteinExistence type="predicted"/>
<dbReference type="Gene3D" id="1.10.10.60">
    <property type="entry name" value="Homeodomain-like"/>
    <property type="match status" value="1"/>
</dbReference>
<keyword evidence="3" id="KW-0805">Transcription regulation</keyword>
<dbReference type="EMBL" id="JAVRHT010000031">
    <property type="protein sequence ID" value="MDT0632548.1"/>
    <property type="molecule type" value="Genomic_DNA"/>
</dbReference>
<dbReference type="Proteomes" id="UP001267426">
    <property type="component" value="Unassembled WGS sequence"/>
</dbReference>
<dbReference type="InterPro" id="IPR002078">
    <property type="entry name" value="Sigma_54_int"/>
</dbReference>
<evidence type="ECO:0000256" key="6">
    <source>
        <dbReference type="PROSITE-ProRule" id="PRU00169"/>
    </source>
</evidence>
<evidence type="ECO:0000256" key="4">
    <source>
        <dbReference type="ARBA" id="ARBA00023125"/>
    </source>
</evidence>
<dbReference type="PROSITE" id="PS50045">
    <property type="entry name" value="SIGMA54_INTERACT_4"/>
    <property type="match status" value="1"/>
</dbReference>
<dbReference type="InterPro" id="IPR003593">
    <property type="entry name" value="AAA+_ATPase"/>
</dbReference>
<dbReference type="Pfam" id="PF00158">
    <property type="entry name" value="Sigma54_activat"/>
    <property type="match status" value="1"/>
</dbReference>
<dbReference type="PROSITE" id="PS00688">
    <property type="entry name" value="SIGMA54_INTERACT_3"/>
    <property type="match status" value="1"/>
</dbReference>
<dbReference type="PRINTS" id="PR01590">
    <property type="entry name" value="HTHFIS"/>
</dbReference>
<keyword evidence="6" id="KW-0597">Phosphoprotein</keyword>
<dbReference type="SUPFAM" id="SSF52540">
    <property type="entry name" value="P-loop containing nucleoside triphosphate hydrolases"/>
    <property type="match status" value="1"/>
</dbReference>
<feature type="domain" description="Sigma-54 factor interaction" evidence="7">
    <location>
        <begin position="168"/>
        <end position="397"/>
    </location>
</feature>
<dbReference type="Pfam" id="PF25601">
    <property type="entry name" value="AAA_lid_14"/>
    <property type="match status" value="1"/>
</dbReference>
<comment type="caution">
    <text evidence="9">The sequence shown here is derived from an EMBL/GenBank/DDBJ whole genome shotgun (WGS) entry which is preliminary data.</text>
</comment>
<organism evidence="9 10">
    <name type="scientific">Rubrivirga litoralis</name>
    <dbReference type="NCBI Taxonomy" id="3075598"/>
    <lineage>
        <taxon>Bacteria</taxon>
        <taxon>Pseudomonadati</taxon>
        <taxon>Rhodothermota</taxon>
        <taxon>Rhodothermia</taxon>
        <taxon>Rhodothermales</taxon>
        <taxon>Rubricoccaceae</taxon>
        <taxon>Rubrivirga</taxon>
    </lineage>
</organism>
<dbReference type="PROSITE" id="PS00676">
    <property type="entry name" value="SIGMA54_INTERACT_2"/>
    <property type="match status" value="1"/>
</dbReference>
<feature type="modified residue" description="4-aspartylphosphate" evidence="6">
    <location>
        <position position="63"/>
    </location>
</feature>
<dbReference type="InterPro" id="IPR025944">
    <property type="entry name" value="Sigma_54_int_dom_CS"/>
</dbReference>
<protein>
    <submittedName>
        <fullName evidence="9">Sigma-54 dependent transcriptional regulator</fullName>
    </submittedName>
</protein>
<dbReference type="SMART" id="SM00382">
    <property type="entry name" value="AAA"/>
    <property type="match status" value="1"/>
</dbReference>
<dbReference type="CDD" id="cd00009">
    <property type="entry name" value="AAA"/>
    <property type="match status" value="1"/>
</dbReference>
<keyword evidence="1" id="KW-0547">Nucleotide-binding</keyword>
<dbReference type="Gene3D" id="1.10.8.60">
    <property type="match status" value="1"/>
</dbReference>
<sequence>MLPPSAAAPPPDASVLVVDDNEDVLTAIRLLLRDHVQTVHTATSPAALPTLLRETRYDCVLLDMNFSRDASTGREGLRWLENAHAIDPGAVVVMITGYGDVDLAVRAMKHGAADFVTKPWANARLLAAVGAAAQLRRQREASGAVAGPAPPASGPPRPAVPEGGVGELVGQSPAMRAVYETVRKVAPTDANVLILGENGTGKELVAEAVHRLSGRAAGPFVSVDLGAVPPSLFESELFGHAKGAFTGAAAGRAGRFEAAAGGTLFLDEIGNAGPTEQAKLLAALQRREVVRVGESAPRRVDVRVVSATNVPVYERVAEGAFRQDLLYRINTVELRLPPLRERGADLDLLADHFLARYAGAYGRAAAGFTDGARARLRQYGWPGNVRELQHTVERAVILAEGDRIADADLQFSAAPPSGDAGGQGGAALDTLDLEELERAAVRRALAKHGGNITHAADELGLTRKSLYRRIEKYGL</sequence>
<dbReference type="InterPro" id="IPR027417">
    <property type="entry name" value="P-loop_NTPase"/>
</dbReference>
<dbReference type="Pfam" id="PF02954">
    <property type="entry name" value="HTH_8"/>
    <property type="match status" value="1"/>
</dbReference>
<dbReference type="SUPFAM" id="SSF52172">
    <property type="entry name" value="CheY-like"/>
    <property type="match status" value="1"/>
</dbReference>
<keyword evidence="10" id="KW-1185">Reference proteome</keyword>
<dbReference type="Gene3D" id="3.40.50.2300">
    <property type="match status" value="1"/>
</dbReference>
<evidence type="ECO:0000256" key="1">
    <source>
        <dbReference type="ARBA" id="ARBA00022741"/>
    </source>
</evidence>
<dbReference type="InterPro" id="IPR011006">
    <property type="entry name" value="CheY-like_superfamily"/>
</dbReference>
<dbReference type="Pfam" id="PF00072">
    <property type="entry name" value="Response_reg"/>
    <property type="match status" value="1"/>
</dbReference>
<dbReference type="InterPro" id="IPR002197">
    <property type="entry name" value="HTH_Fis"/>
</dbReference>
<feature type="domain" description="Response regulatory" evidence="8">
    <location>
        <begin position="14"/>
        <end position="133"/>
    </location>
</feature>